<dbReference type="GO" id="GO:0003700">
    <property type="term" value="F:DNA-binding transcription factor activity"/>
    <property type="evidence" value="ECO:0007669"/>
    <property type="project" value="TreeGrafter"/>
</dbReference>
<dbReference type="PRINTS" id="PR00455">
    <property type="entry name" value="HTHTETR"/>
</dbReference>
<dbReference type="InterPro" id="IPR001647">
    <property type="entry name" value="HTH_TetR"/>
</dbReference>
<dbReference type="InterPro" id="IPR050109">
    <property type="entry name" value="HTH-type_TetR-like_transc_reg"/>
</dbReference>
<dbReference type="PANTHER" id="PTHR30055:SF234">
    <property type="entry name" value="HTH-TYPE TRANSCRIPTIONAL REGULATOR BETI"/>
    <property type="match status" value="1"/>
</dbReference>
<dbReference type="PROSITE" id="PS50977">
    <property type="entry name" value="HTH_TETR_2"/>
    <property type="match status" value="1"/>
</dbReference>
<evidence type="ECO:0000259" key="5">
    <source>
        <dbReference type="PROSITE" id="PS50977"/>
    </source>
</evidence>
<dbReference type="InterPro" id="IPR049484">
    <property type="entry name" value="Rv0078-like_C"/>
</dbReference>
<dbReference type="Proteomes" id="UP000321424">
    <property type="component" value="Unassembled WGS sequence"/>
</dbReference>
<keyword evidence="2 4" id="KW-0238">DNA-binding</keyword>
<dbReference type="RefSeq" id="WP_246180901.1">
    <property type="nucleotide sequence ID" value="NZ_BJXA01000018.1"/>
</dbReference>
<reference evidence="6 7" key="1">
    <citation type="submission" date="2019-07" db="EMBL/GenBank/DDBJ databases">
        <title>Whole genome shotgun sequence of Nocardia ninae NBRC 108245.</title>
        <authorList>
            <person name="Hosoyama A."/>
            <person name="Uohara A."/>
            <person name="Ohji S."/>
            <person name="Ichikawa N."/>
        </authorList>
    </citation>
    <scope>NUCLEOTIDE SEQUENCE [LARGE SCALE GENOMIC DNA]</scope>
    <source>
        <strain evidence="6 7">NBRC 108245</strain>
    </source>
</reference>
<evidence type="ECO:0000256" key="3">
    <source>
        <dbReference type="ARBA" id="ARBA00023163"/>
    </source>
</evidence>
<gene>
    <name evidence="6" type="ORF">NN4_32540</name>
</gene>
<evidence type="ECO:0000313" key="7">
    <source>
        <dbReference type="Proteomes" id="UP000321424"/>
    </source>
</evidence>
<dbReference type="Pfam" id="PF00440">
    <property type="entry name" value="TetR_N"/>
    <property type="match status" value="1"/>
</dbReference>
<dbReference type="SUPFAM" id="SSF46689">
    <property type="entry name" value="Homeodomain-like"/>
    <property type="match status" value="1"/>
</dbReference>
<feature type="DNA-binding region" description="H-T-H motif" evidence="4">
    <location>
        <begin position="35"/>
        <end position="54"/>
    </location>
</feature>
<dbReference type="Gene3D" id="1.10.357.10">
    <property type="entry name" value="Tetracycline Repressor, domain 2"/>
    <property type="match status" value="1"/>
</dbReference>
<dbReference type="PANTHER" id="PTHR30055">
    <property type="entry name" value="HTH-TYPE TRANSCRIPTIONAL REGULATOR RUTR"/>
    <property type="match status" value="1"/>
</dbReference>
<dbReference type="EMBL" id="BJXA01000018">
    <property type="protein sequence ID" value="GEM38735.1"/>
    <property type="molecule type" value="Genomic_DNA"/>
</dbReference>
<dbReference type="GO" id="GO:0000976">
    <property type="term" value="F:transcription cis-regulatory region binding"/>
    <property type="evidence" value="ECO:0007669"/>
    <property type="project" value="TreeGrafter"/>
</dbReference>
<keyword evidence="7" id="KW-1185">Reference proteome</keyword>
<dbReference type="InterPro" id="IPR009057">
    <property type="entry name" value="Homeodomain-like_sf"/>
</dbReference>
<keyword evidence="1" id="KW-0805">Transcription regulation</keyword>
<evidence type="ECO:0000256" key="2">
    <source>
        <dbReference type="ARBA" id="ARBA00023125"/>
    </source>
</evidence>
<accession>A0A511MDK4</accession>
<comment type="caution">
    <text evidence="6">The sequence shown here is derived from an EMBL/GenBank/DDBJ whole genome shotgun (WGS) entry which is preliminary data.</text>
</comment>
<organism evidence="6 7">
    <name type="scientific">Nocardia ninae NBRC 108245</name>
    <dbReference type="NCBI Taxonomy" id="1210091"/>
    <lineage>
        <taxon>Bacteria</taxon>
        <taxon>Bacillati</taxon>
        <taxon>Actinomycetota</taxon>
        <taxon>Actinomycetes</taxon>
        <taxon>Mycobacteriales</taxon>
        <taxon>Nocardiaceae</taxon>
        <taxon>Nocardia</taxon>
    </lineage>
</organism>
<keyword evidence="3" id="KW-0804">Transcription</keyword>
<dbReference type="AlphaFoldDB" id="A0A511MDK4"/>
<evidence type="ECO:0000256" key="1">
    <source>
        <dbReference type="ARBA" id="ARBA00023015"/>
    </source>
</evidence>
<dbReference type="Pfam" id="PF21351">
    <property type="entry name" value="TetR_C_41"/>
    <property type="match status" value="1"/>
</dbReference>
<name>A0A511MDK4_9NOCA</name>
<sequence>MTVKGRRAEYAEATRSALLEAGRRLFMERRYSELSADEIAGAARLTRGAVYHHFNGKQGLFEAVFEQVEQELTERLTKALGTPGDPWDTTVRALNVFLDECTDVAYQRIVLQQGPVALGWDRWRELDERHMVGLIGDLVDELIRAGVLRPRSPHLIVRAIYGLLTELAWSLAESADEQVRREAGQIALGMIDSLRREVE</sequence>
<protein>
    <submittedName>
        <fullName evidence="6">TetR family transcriptional regulator</fullName>
    </submittedName>
</protein>
<feature type="domain" description="HTH tetR-type" evidence="5">
    <location>
        <begin position="12"/>
        <end position="72"/>
    </location>
</feature>
<evidence type="ECO:0000313" key="6">
    <source>
        <dbReference type="EMBL" id="GEM38735.1"/>
    </source>
</evidence>
<evidence type="ECO:0000256" key="4">
    <source>
        <dbReference type="PROSITE-ProRule" id="PRU00335"/>
    </source>
</evidence>
<proteinExistence type="predicted"/>